<feature type="domain" description="Uncharacterized protein YyaB-like PH" evidence="2">
    <location>
        <begin position="54"/>
        <end position="128"/>
    </location>
</feature>
<evidence type="ECO:0000313" key="3">
    <source>
        <dbReference type="EMBL" id="MCL9769259.1"/>
    </source>
</evidence>
<keyword evidence="4" id="KW-1185">Reference proteome</keyword>
<reference evidence="3 4" key="1">
    <citation type="submission" date="2022-05" db="EMBL/GenBank/DDBJ databases">
        <title>Flavobacterium sp., isolated from activated sludge.</title>
        <authorList>
            <person name="Ran Q."/>
        </authorList>
    </citation>
    <scope>NUCLEOTIDE SEQUENCE [LARGE SCALE GENOMIC DNA]</scope>
    <source>
        <strain evidence="3 4">HXWNR69</strain>
    </source>
</reference>
<dbReference type="Proteomes" id="UP001203342">
    <property type="component" value="Unassembled WGS sequence"/>
</dbReference>
<keyword evidence="1" id="KW-0472">Membrane</keyword>
<gene>
    <name evidence="3" type="ORF">NAT47_02420</name>
</gene>
<name>A0ABT0TE70_9FLAO</name>
<dbReference type="InterPro" id="IPR009589">
    <property type="entry name" value="PH_YyaB-like"/>
</dbReference>
<dbReference type="Pfam" id="PF06713">
    <property type="entry name" value="bPH_4"/>
    <property type="match status" value="1"/>
</dbReference>
<feature type="transmembrane region" description="Helical" evidence="1">
    <location>
        <begin position="34"/>
        <end position="58"/>
    </location>
</feature>
<comment type="caution">
    <text evidence="3">The sequence shown here is derived from an EMBL/GenBank/DDBJ whole genome shotgun (WGS) entry which is preliminary data.</text>
</comment>
<dbReference type="RefSeq" id="WP_250579901.1">
    <property type="nucleotide sequence ID" value="NZ_JAMLJN010000001.1"/>
</dbReference>
<evidence type="ECO:0000259" key="2">
    <source>
        <dbReference type="Pfam" id="PF06713"/>
    </source>
</evidence>
<dbReference type="EMBL" id="JAMLJN010000001">
    <property type="protein sequence ID" value="MCL9769259.1"/>
    <property type="molecule type" value="Genomic_DNA"/>
</dbReference>
<evidence type="ECO:0000313" key="4">
    <source>
        <dbReference type="Proteomes" id="UP001203342"/>
    </source>
</evidence>
<keyword evidence="1" id="KW-0812">Transmembrane</keyword>
<evidence type="ECO:0000256" key="1">
    <source>
        <dbReference type="SAM" id="Phobius"/>
    </source>
</evidence>
<accession>A0ABT0TE70</accession>
<protein>
    <submittedName>
        <fullName evidence="3">PH domain-containing protein</fullName>
    </submittedName>
</protein>
<keyword evidence="1" id="KW-1133">Transmembrane helix</keyword>
<organism evidence="3 4">
    <name type="scientific">Flavobacterium fragile</name>
    <dbReference type="NCBI Taxonomy" id="2949085"/>
    <lineage>
        <taxon>Bacteria</taxon>
        <taxon>Pseudomonadati</taxon>
        <taxon>Bacteroidota</taxon>
        <taxon>Flavobacteriia</taxon>
        <taxon>Flavobacteriales</taxon>
        <taxon>Flavobacteriaceae</taxon>
        <taxon>Flavobacterium</taxon>
    </lineage>
</organism>
<sequence>MKIYKSKISIGLVLFLLLLFGGIGFKVLSESFDLLSVLLFISPLLFIAYIFTSIKYIIKDTTLIVKAGFSMNEKIDISSIRKIEATNNIISSPAASFDRLEIFYKTYESIIVSPEHKHEFLSDLTKINPQIEIKLSK</sequence>
<proteinExistence type="predicted"/>